<proteinExistence type="predicted"/>
<dbReference type="RefSeq" id="WP_114930350.1">
    <property type="nucleotide sequence ID" value="NZ_CP031229.1"/>
</dbReference>
<feature type="compositionally biased region" description="Low complexity" evidence="1">
    <location>
        <begin position="73"/>
        <end position="83"/>
    </location>
</feature>
<dbReference type="KEGG" id="orn:DV701_17805"/>
<protein>
    <submittedName>
        <fullName evidence="3">Uncharacterized protein</fullName>
    </submittedName>
</protein>
<keyword evidence="2" id="KW-0812">Transmembrane</keyword>
<organism evidence="3 4">
    <name type="scientific">Ornithinimicrobium avium</name>
    <dbReference type="NCBI Taxonomy" id="2283195"/>
    <lineage>
        <taxon>Bacteria</taxon>
        <taxon>Bacillati</taxon>
        <taxon>Actinomycetota</taxon>
        <taxon>Actinomycetes</taxon>
        <taxon>Micrococcales</taxon>
        <taxon>Ornithinimicrobiaceae</taxon>
        <taxon>Ornithinimicrobium</taxon>
    </lineage>
</organism>
<dbReference type="Proteomes" id="UP000253790">
    <property type="component" value="Chromosome"/>
</dbReference>
<feature type="region of interest" description="Disordered" evidence="1">
    <location>
        <begin position="48"/>
        <end position="126"/>
    </location>
</feature>
<keyword evidence="2" id="KW-0472">Membrane</keyword>
<dbReference type="OrthoDB" id="4867366at2"/>
<feature type="compositionally biased region" description="Gly residues" evidence="1">
    <location>
        <begin position="54"/>
        <end position="66"/>
    </location>
</feature>
<evidence type="ECO:0000313" key="3">
    <source>
        <dbReference type="EMBL" id="AXH97715.1"/>
    </source>
</evidence>
<keyword evidence="4" id="KW-1185">Reference proteome</keyword>
<dbReference type="AlphaFoldDB" id="A0A345NRQ7"/>
<reference evidence="3 4" key="1">
    <citation type="submission" date="2018-07" db="EMBL/GenBank/DDBJ databases">
        <title>Complete genome sequencing of Ornithinimicrobium sp. AMA3305.</title>
        <authorList>
            <person name="Bae J.-W."/>
        </authorList>
    </citation>
    <scope>NUCLEOTIDE SEQUENCE [LARGE SCALE GENOMIC DNA]</scope>
    <source>
        <strain evidence="3 4">AMA3305</strain>
    </source>
</reference>
<evidence type="ECO:0000256" key="2">
    <source>
        <dbReference type="SAM" id="Phobius"/>
    </source>
</evidence>
<sequence>MRQVNVRRVPWWGWLIAVFVLLRVLDADASLVPLIVVSAVLVNILGRRSRSRGDGGPGRVGEGGWAGSQPRWPQQGPQDAPAGAGQGQPGAGQPQHPMPTIDVPHYPGSSPGTAATGGTASTSSDPVVSLGQLHLTRSGHDLQRAASEGTATETTRVLDEIDDLVARMQRSLGAAAGSSGPDRDAFVRGLRALDGQVREARGENPPGSKVTRVVQTCLRMGHTGRHE</sequence>
<keyword evidence="2" id="KW-1133">Transmembrane helix</keyword>
<gene>
    <name evidence="3" type="ORF">DV701_17805</name>
</gene>
<feature type="transmembrane region" description="Helical" evidence="2">
    <location>
        <begin position="12"/>
        <end position="42"/>
    </location>
</feature>
<accession>A0A345NRQ7</accession>
<evidence type="ECO:0000313" key="4">
    <source>
        <dbReference type="Proteomes" id="UP000253790"/>
    </source>
</evidence>
<evidence type="ECO:0000256" key="1">
    <source>
        <dbReference type="SAM" id="MobiDB-lite"/>
    </source>
</evidence>
<feature type="compositionally biased region" description="Low complexity" evidence="1">
    <location>
        <begin position="107"/>
        <end position="124"/>
    </location>
</feature>
<dbReference type="EMBL" id="CP031229">
    <property type="protein sequence ID" value="AXH97715.1"/>
    <property type="molecule type" value="Genomic_DNA"/>
</dbReference>
<name>A0A345NRQ7_9MICO</name>